<evidence type="ECO:0000256" key="1">
    <source>
        <dbReference type="SAM" id="MobiDB-lite"/>
    </source>
</evidence>
<organism evidence="3 4">
    <name type="scientific">Metschnikowia aff. pulcherrima</name>
    <dbReference type="NCBI Taxonomy" id="2163413"/>
    <lineage>
        <taxon>Eukaryota</taxon>
        <taxon>Fungi</taxon>
        <taxon>Dikarya</taxon>
        <taxon>Ascomycota</taxon>
        <taxon>Saccharomycotina</taxon>
        <taxon>Pichiomycetes</taxon>
        <taxon>Metschnikowiaceae</taxon>
        <taxon>Metschnikowia</taxon>
    </lineage>
</organism>
<dbReference type="Gene3D" id="4.10.240.10">
    <property type="entry name" value="Zn(2)-C6 fungal-type DNA-binding domain"/>
    <property type="match status" value="1"/>
</dbReference>
<protein>
    <submittedName>
        <fullName evidence="3">Zn(2)-Cys(6) binuclear cluster domain-containing protein</fullName>
    </submittedName>
</protein>
<gene>
    <name evidence="3" type="primary">MPUL0B03090</name>
    <name evidence="3" type="ORF">METSCH_B03090</name>
</gene>
<dbReference type="CDD" id="cd00067">
    <property type="entry name" value="GAL4"/>
    <property type="match status" value="1"/>
</dbReference>
<dbReference type="GO" id="GO:0000981">
    <property type="term" value="F:DNA-binding transcription factor activity, RNA polymerase II-specific"/>
    <property type="evidence" value="ECO:0007669"/>
    <property type="project" value="InterPro"/>
</dbReference>
<accession>A0A4P6XIX2</accession>
<dbReference type="InterPro" id="IPR001138">
    <property type="entry name" value="Zn2Cys6_DnaBD"/>
</dbReference>
<reference evidence="4" key="1">
    <citation type="submission" date="2019-03" db="EMBL/GenBank/DDBJ databases">
        <title>Snf2 controls pulcherriminic acid biosynthesis and connects pigmentation and antifungal activity of the yeast Metschnikowia pulcherrima.</title>
        <authorList>
            <person name="Gore-Lloyd D."/>
            <person name="Sumann I."/>
            <person name="Brachmann A.O."/>
            <person name="Schneeberger K."/>
            <person name="Ortiz-Merino R.A."/>
            <person name="Moreno-Beltran M."/>
            <person name="Schlaefli M."/>
            <person name="Kirner P."/>
            <person name="Santos Kron A."/>
            <person name="Wolfe K.H."/>
            <person name="Piel J."/>
            <person name="Ahrens C.H."/>
            <person name="Henk D."/>
            <person name="Freimoser F.M."/>
        </authorList>
    </citation>
    <scope>NUCLEOTIDE SEQUENCE [LARGE SCALE GENOMIC DNA]</scope>
    <source>
        <strain evidence="4">APC 1.2</strain>
    </source>
</reference>
<dbReference type="STRING" id="2163413.A0A4P6XIX2"/>
<dbReference type="Pfam" id="PF00172">
    <property type="entry name" value="Zn_clus"/>
    <property type="match status" value="1"/>
</dbReference>
<feature type="region of interest" description="Disordered" evidence="1">
    <location>
        <begin position="80"/>
        <end position="100"/>
    </location>
</feature>
<evidence type="ECO:0000313" key="4">
    <source>
        <dbReference type="Proteomes" id="UP000292447"/>
    </source>
</evidence>
<feature type="region of interest" description="Disordered" evidence="1">
    <location>
        <begin position="406"/>
        <end position="434"/>
    </location>
</feature>
<dbReference type="AlphaFoldDB" id="A0A4P6XIX2"/>
<dbReference type="GO" id="GO:0008270">
    <property type="term" value="F:zinc ion binding"/>
    <property type="evidence" value="ECO:0007669"/>
    <property type="project" value="InterPro"/>
</dbReference>
<feature type="compositionally biased region" description="Basic and acidic residues" evidence="1">
    <location>
        <begin position="301"/>
        <end position="311"/>
    </location>
</feature>
<dbReference type="Proteomes" id="UP000292447">
    <property type="component" value="Chromosome II"/>
</dbReference>
<feature type="region of interest" description="Disordered" evidence="1">
    <location>
        <begin position="285"/>
        <end position="311"/>
    </location>
</feature>
<dbReference type="PROSITE" id="PS50048">
    <property type="entry name" value="ZN2_CY6_FUNGAL_2"/>
    <property type="match status" value="1"/>
</dbReference>
<sequence length="1025" mass="117289">MFSSNPAPTPPLKERRSRRSHKNSKDGCPNCRANRIKCSEDLPRCLQCIKKNLRCGYLDFPPDKLEHIRRKNDLLRRQLPEDQPQDSSHQSVAQYGGPGTPSQVFHNTNAYFENYGAPRPPVGSLPPGPMAVSPPNYGSLHPNPANQGYSMRYAVPFYAPLVPQIPRVAHVPLAPMLVPPYPMDYGYVSPSNVPLVHPPPPLLFYPSQTVQAPPMLSQGMQSPPLYLPPLIEPKSAVKAEFHEPADEDMRLRSLPLTLSHSSYSRRSLLLLQIPGKTKPPILGVPRISGPLIPASPSTEGNGERHSREKAVPHGIHKKIKIREKDPKDRSNPLSFLTNFRSVVYSNLFKEVTQDISSLEKEVPQNYKPWLDGQPYGFNSFDPKNPFFSSELSSFFDETAGSTPLAPTKELSVVTNRPRRPDPVSHTAVSPTSSAPDDKFLPNCVFKVTKFKILDVPNHLKSNLYEQTVKDLKQVGAHIQFSTSVKSEFMRPVYVEREFSMLWVEIFLRATVYELFFIYFIDKSINILMRASEKIVNGDIIYSPNLDSSRSSSVSSLDGSGRKSHFFYNKDDLDFLTSKSFVTYGRVIRELRNSINLYSPEFPARMSLFSAWACYTNPRSDLDTFGLMVRGTLVLFKNTLTQCIAEHISVFSMHREFLIFEQCVRQSLFPDYNLNVIRNLVVEFHKYKSFVDKLVGLHEDGYDLDLELVSVICDPIFRHDFHELNKFLERLMNKFLPQILAQNLHYKELNNYDADDNIYFASPSLLFKLTYDWFYLYPDEKMYMSSKTNPLKKVMYMFYQAFGKSFSSAFSPIKSVSLADMCNITCTKVGMEFLKPDRIETETYKPLRRILQNLMRTTRFFEARLKLLSWRIIDMSVLDGEFVKPAPSVSSMVWEHNDVVQILPEKLRVREKQIENFAQTTFAAHNYPFFEELYADPFTVNLIHLETERQHNALQNEPYSFDYTLGLANHDFNPNKIVDHYSAKRKVQLDSSPAIPNEKLAIRLDNLLSSRDAISSSSKSHTHPAT</sequence>
<dbReference type="PANTHER" id="PTHR47657">
    <property type="entry name" value="STEROL REGULATORY ELEMENT-BINDING PROTEIN ECM22"/>
    <property type="match status" value="1"/>
</dbReference>
<evidence type="ECO:0000259" key="2">
    <source>
        <dbReference type="PROSITE" id="PS50048"/>
    </source>
</evidence>
<name>A0A4P6XIX2_9ASCO</name>
<keyword evidence="4" id="KW-1185">Reference proteome</keyword>
<feature type="region of interest" description="Disordered" evidence="1">
    <location>
        <begin position="1"/>
        <end position="28"/>
    </location>
</feature>
<dbReference type="InterPro" id="IPR036864">
    <property type="entry name" value="Zn2-C6_fun-type_DNA-bd_sf"/>
</dbReference>
<evidence type="ECO:0000313" key="3">
    <source>
        <dbReference type="EMBL" id="QBM87110.1"/>
    </source>
</evidence>
<dbReference type="SMART" id="SM00066">
    <property type="entry name" value="GAL4"/>
    <property type="match status" value="1"/>
</dbReference>
<feature type="domain" description="Zn(2)-C6 fungal-type" evidence="2">
    <location>
        <begin position="27"/>
        <end position="57"/>
    </location>
</feature>
<dbReference type="PANTHER" id="PTHR47657:SF7">
    <property type="entry name" value="STEROL REGULATORY ELEMENT-BINDING PROTEIN ECM22"/>
    <property type="match status" value="1"/>
</dbReference>
<proteinExistence type="predicted"/>
<dbReference type="EMBL" id="CP034457">
    <property type="protein sequence ID" value="QBM87110.1"/>
    <property type="molecule type" value="Genomic_DNA"/>
</dbReference>
<dbReference type="SUPFAM" id="SSF57701">
    <property type="entry name" value="Zn2/Cys6 DNA-binding domain"/>
    <property type="match status" value="1"/>
</dbReference>
<dbReference type="PROSITE" id="PS00463">
    <property type="entry name" value="ZN2_CY6_FUNGAL_1"/>
    <property type="match status" value="1"/>
</dbReference>
<dbReference type="InterPro" id="IPR052400">
    <property type="entry name" value="Zn2-C6_fungal_TF"/>
</dbReference>